<dbReference type="Pfam" id="PF13196">
    <property type="entry name" value="DUF4012"/>
    <property type="match status" value="1"/>
</dbReference>
<feature type="signal peptide" evidence="1">
    <location>
        <begin position="1"/>
        <end position="25"/>
    </location>
</feature>
<dbReference type="RefSeq" id="WP_203677512.1">
    <property type="nucleotide sequence ID" value="NZ_BOMW01000014.1"/>
</dbReference>
<dbReference type="EMBL" id="BOMW01000014">
    <property type="protein sequence ID" value="GIF03795.1"/>
    <property type="molecule type" value="Genomic_DNA"/>
</dbReference>
<evidence type="ECO:0000313" key="3">
    <source>
        <dbReference type="Proteomes" id="UP000629619"/>
    </source>
</evidence>
<dbReference type="Proteomes" id="UP000629619">
    <property type="component" value="Unassembled WGS sequence"/>
</dbReference>
<accession>A0A919N3N9</accession>
<comment type="caution">
    <text evidence="2">The sequence shown here is derived from an EMBL/GenBank/DDBJ whole genome shotgun (WGS) entry which is preliminary data.</text>
</comment>
<organism evidence="2 3">
    <name type="scientific">Actinoplanes siamensis</name>
    <dbReference type="NCBI Taxonomy" id="1223317"/>
    <lineage>
        <taxon>Bacteria</taxon>
        <taxon>Bacillati</taxon>
        <taxon>Actinomycetota</taxon>
        <taxon>Actinomycetes</taxon>
        <taxon>Micromonosporales</taxon>
        <taxon>Micromonosporaceae</taxon>
        <taxon>Actinoplanes</taxon>
    </lineage>
</organism>
<reference evidence="2" key="1">
    <citation type="submission" date="2021-01" db="EMBL/GenBank/DDBJ databases">
        <title>Whole genome shotgun sequence of Actinoplanes siamensis NBRC 109076.</title>
        <authorList>
            <person name="Komaki H."/>
            <person name="Tamura T."/>
        </authorList>
    </citation>
    <scope>NUCLEOTIDE SEQUENCE</scope>
    <source>
        <strain evidence="2">NBRC 109076</strain>
    </source>
</reference>
<dbReference type="AlphaFoldDB" id="A0A919N3N9"/>
<keyword evidence="1" id="KW-0732">Signal</keyword>
<evidence type="ECO:0000256" key="1">
    <source>
        <dbReference type="SAM" id="SignalP"/>
    </source>
</evidence>
<proteinExistence type="predicted"/>
<keyword evidence="3" id="KW-1185">Reference proteome</keyword>
<sequence length="582" mass="61102">MTGKRLAFAASTVALVTLLAGAGSAGSRALSARDHLRTAQSLVQQLQRELLAMDPDAAAGTLGRLQRQTRAARADLSHPGVRIGAHLPMAGDDLAAARTVTAVLDDLAHDGLPQVVAAARLVRELGIGRDPGPLRRAAPGLARAELAFRRARATIGAIPRAGLAGPVRQAVLDLEDRLPDAVRLLGVAARTAALLPGLLGDSGPRTYLVLFQNLAEVRATGGMPGAFVVVRADHGRIRIADQGSATGLRPFARPVLPLSASDRQLWTDKPAVYPADVNLTPHFPTVARLAREMYRRRSGTTVDGVFATDPVALSYLLGALGPVPVPGGATLRADNAVRLLLSEIYAARNSARGQDAYFAAAARAVFQAVLRRPPEPLTLKDALVRAAAERRMLVWSAHEQENRLLDGTTLDGVLPERDGDRPAVGVFLNDGSGAKLGYYLTHSARLAVTPACRRDGRREMTLRVVLGSTAPRSGLSASVLGLGLAGDPYTTRTNVSVYSPAGGAVTGMRVDGAATSFGSGRDRRRAVGTVTLDVPAGGRRVLDVTLLSGSPGARVRPRLWLTPGVAPWAQLIDSGDICPASR</sequence>
<name>A0A919N3N9_9ACTN</name>
<evidence type="ECO:0000313" key="2">
    <source>
        <dbReference type="EMBL" id="GIF03795.1"/>
    </source>
</evidence>
<protein>
    <submittedName>
        <fullName evidence="2">Chemotaxis protein</fullName>
    </submittedName>
</protein>
<gene>
    <name evidence="2" type="ORF">Asi03nite_13330</name>
</gene>
<dbReference type="InterPro" id="IPR025101">
    <property type="entry name" value="DUF4012"/>
</dbReference>
<feature type="chain" id="PRO_5039015961" evidence="1">
    <location>
        <begin position="26"/>
        <end position="582"/>
    </location>
</feature>